<dbReference type="OrthoDB" id="277439at2759"/>
<organism evidence="1 2">
    <name type="scientific">Nematocida parisii (strain ERTm3)</name>
    <name type="common">Nematode killer fungus</name>
    <dbReference type="NCBI Taxonomy" id="935791"/>
    <lineage>
        <taxon>Eukaryota</taxon>
        <taxon>Fungi</taxon>
        <taxon>Fungi incertae sedis</taxon>
        <taxon>Microsporidia</taxon>
        <taxon>Nematocida</taxon>
    </lineage>
</organism>
<evidence type="ECO:0000313" key="2">
    <source>
        <dbReference type="Proteomes" id="UP000002872"/>
    </source>
</evidence>
<protein>
    <submittedName>
        <fullName evidence="1">Uncharacterized protein</fullName>
    </submittedName>
</protein>
<accession>I3EJD9</accession>
<keyword evidence="2" id="KW-1185">Reference proteome</keyword>
<reference evidence="1" key="1">
    <citation type="submission" date="2011-01" db="EMBL/GenBank/DDBJ databases">
        <title>The Genome Sequence of Nematocida parisii strain ERTm3.</title>
        <authorList>
            <consortium name="The Broad Institute Genome Sequencing Platform"/>
            <consortium name="The Broad Institute Genome Sequencing Center for Infectious Disease"/>
            <person name="Cuomo C."/>
            <person name="Troemel E."/>
            <person name="Young S.K."/>
            <person name="Zeng Q."/>
            <person name="Gargeya S."/>
            <person name="Fitzgerald M."/>
            <person name="Haas B."/>
            <person name="Abouelleil A."/>
            <person name="Alvarado L."/>
            <person name="Arachchi H.M."/>
            <person name="Berlin A."/>
            <person name="Chapman S.B."/>
            <person name="Gearin G."/>
            <person name="Goldberg J."/>
            <person name="Griggs A."/>
            <person name="Gujja S."/>
            <person name="Hansen M."/>
            <person name="Heiman D."/>
            <person name="Howarth C."/>
            <person name="Larimer J."/>
            <person name="Lui A."/>
            <person name="MacDonald P.J.P."/>
            <person name="McCowen C."/>
            <person name="Montmayeur A."/>
            <person name="Murphy C."/>
            <person name="Neiman D."/>
            <person name="Pearson M."/>
            <person name="Priest M."/>
            <person name="Roberts A."/>
            <person name="Saif S."/>
            <person name="Shea T."/>
            <person name="Sisk P."/>
            <person name="Stolte C."/>
            <person name="Sykes S."/>
            <person name="Wortman J."/>
            <person name="Nusbaum C."/>
            <person name="Birren B."/>
        </authorList>
    </citation>
    <scope>NUCLEOTIDE SEQUENCE</scope>
    <source>
        <strain evidence="1">ERTm3</strain>
    </source>
</reference>
<evidence type="ECO:0000313" key="1">
    <source>
        <dbReference type="EMBL" id="EIJ89336.1"/>
    </source>
</evidence>
<dbReference type="HOGENOM" id="CLU_765244_0_0_1"/>
<dbReference type="STRING" id="935791.I3EJD9"/>
<dbReference type="VEuPathDB" id="MicrosporidiaDB:NEQG_00106"/>
<dbReference type="InParanoid" id="I3EJD9"/>
<dbReference type="Pfam" id="PF04615">
    <property type="entry name" value="Utp14"/>
    <property type="match status" value="1"/>
</dbReference>
<name>I3EJD9_NEMP3</name>
<sequence>MAISLNDLAIRDTERIKNDTEYNTHSTISNRHTTHSTINNRISTHSTISNKLNNNSVISNILEIPLENELERELASVRYNTTDINRLKEERRRRVELSQEIKANTWSKRIKSKSYRKKKREEKQKRHAETIKIEEIVDSTYDTMCNNKETEEKTEENIKIKKIEETAYNHIKELNNTGYNTHSTISNNNNTISNKSTSNNSTGYNTHSTISNNNNTISNKSTSNNSTVCNKLYDTTPIESILDISFHEEREAEHKNTLPKSEQTTLLGWNTWSSDNISNKSNTVYKYTTGIEIRQRKDFSSSHVIYKYNNNSNKAYSVRKVPYGYKPEEYTEILNRPELITHNPINILNKIIKNEKEKRNRI</sequence>
<proteinExistence type="predicted"/>
<dbReference type="OMA" id="THNPINI"/>
<dbReference type="AlphaFoldDB" id="I3EJD9"/>
<gene>
    <name evidence="1" type="ORF">NEQG_00106</name>
</gene>
<dbReference type="Proteomes" id="UP000002872">
    <property type="component" value="Unassembled WGS sequence"/>
</dbReference>
<dbReference type="EMBL" id="GL870876">
    <property type="protein sequence ID" value="EIJ89336.1"/>
    <property type="molecule type" value="Genomic_DNA"/>
</dbReference>